<keyword evidence="2" id="KW-0378">Hydrolase</keyword>
<feature type="domain" description="Carboxyltransferase" evidence="4">
    <location>
        <begin position="26"/>
        <end position="305"/>
    </location>
</feature>
<evidence type="ECO:0000256" key="3">
    <source>
        <dbReference type="ARBA" id="ARBA00022840"/>
    </source>
</evidence>
<keyword evidence="6" id="KW-1185">Reference proteome</keyword>
<evidence type="ECO:0000259" key="4">
    <source>
        <dbReference type="SMART" id="SM00797"/>
    </source>
</evidence>
<evidence type="ECO:0000313" key="5">
    <source>
        <dbReference type="EMBL" id="KRM04537.1"/>
    </source>
</evidence>
<accession>A0A0R1VNW8</accession>
<dbReference type="SMART" id="SM00797">
    <property type="entry name" value="AHS2"/>
    <property type="match status" value="1"/>
</dbReference>
<keyword evidence="3" id="KW-0067">ATP-binding</keyword>
<sequence length="338" mass="36791">MQTAIEILKPGLASTIQDAGRWGYQAFGVPVSGAVDDFSLQLANLLVGNSPEKAGIEFMLLGPAIKFHCPTFIAVTGGSCQPALNQKQIELNRAYQVTAGDVLTFKPMKQGRFGYLAVAGGVKTPAILASRSTTSRLQLGGLKGKLLADGDFLPLQPTYQLASLQWRHCDLPVQTPTKELQLRFIKGPQWASFSTAAQEMFCQQQFQISTQADRMGYRLSGSKLPIPANSMLSEGTVTGNVQITRSGQPIVLLADRQTAGGYPVIGTICAVDLPLLVQAGMKQRLRFQEISVADATKLLRQRIQFLQQLAATFQRQRYQLPIGPQQIAGQRIAQLFEA</sequence>
<dbReference type="NCBIfam" id="TIGR00724">
    <property type="entry name" value="urea_amlyse_rel"/>
    <property type="match status" value="1"/>
</dbReference>
<dbReference type="SUPFAM" id="SSF50891">
    <property type="entry name" value="Cyclophilin-like"/>
    <property type="match status" value="1"/>
</dbReference>
<keyword evidence="1" id="KW-0547">Nucleotide-binding</keyword>
<comment type="caution">
    <text evidence="5">The sequence shown here is derived from an EMBL/GenBank/DDBJ whole genome shotgun (WGS) entry which is preliminary data.</text>
</comment>
<dbReference type="Proteomes" id="UP000051451">
    <property type="component" value="Unassembled WGS sequence"/>
</dbReference>
<dbReference type="EMBL" id="AZGB01000027">
    <property type="protein sequence ID" value="KRM04537.1"/>
    <property type="molecule type" value="Genomic_DNA"/>
</dbReference>
<dbReference type="Pfam" id="PF02626">
    <property type="entry name" value="CT_A_B"/>
    <property type="match status" value="1"/>
</dbReference>
<dbReference type="InterPro" id="IPR029000">
    <property type="entry name" value="Cyclophilin-like_dom_sf"/>
</dbReference>
<dbReference type="RefSeq" id="WP_235804418.1">
    <property type="nucleotide sequence ID" value="NZ_AZGB01000027.1"/>
</dbReference>
<dbReference type="PATRIC" id="fig|1423750.3.peg.2262"/>
<dbReference type="InterPro" id="IPR052708">
    <property type="entry name" value="PxpC"/>
</dbReference>
<dbReference type="GeneID" id="98319884"/>
<evidence type="ECO:0000256" key="1">
    <source>
        <dbReference type="ARBA" id="ARBA00022741"/>
    </source>
</evidence>
<dbReference type="PANTHER" id="PTHR43309">
    <property type="entry name" value="5-OXOPROLINASE SUBUNIT C"/>
    <property type="match status" value="1"/>
</dbReference>
<dbReference type="AlphaFoldDB" id="A0A0R1VNW8"/>
<proteinExistence type="predicted"/>
<dbReference type="GO" id="GO:0005524">
    <property type="term" value="F:ATP binding"/>
    <property type="evidence" value="ECO:0007669"/>
    <property type="project" value="UniProtKB-KW"/>
</dbReference>
<dbReference type="Gene3D" id="2.40.100.10">
    <property type="entry name" value="Cyclophilin-like"/>
    <property type="match status" value="1"/>
</dbReference>
<protein>
    <recommendedName>
        <fullName evidence="4">Carboxyltransferase domain-containing protein</fullName>
    </recommendedName>
</protein>
<dbReference type="STRING" id="1423750.FC89_GL002222"/>
<evidence type="ECO:0000256" key="2">
    <source>
        <dbReference type="ARBA" id="ARBA00022801"/>
    </source>
</evidence>
<reference evidence="5 6" key="1">
    <citation type="journal article" date="2015" name="Genome Announc.">
        <title>Expanding the biotechnology potential of lactobacilli through comparative genomics of 213 strains and associated genera.</title>
        <authorList>
            <person name="Sun Z."/>
            <person name="Harris H.M."/>
            <person name="McCann A."/>
            <person name="Guo C."/>
            <person name="Argimon S."/>
            <person name="Zhang W."/>
            <person name="Yang X."/>
            <person name="Jeffery I.B."/>
            <person name="Cooney J.C."/>
            <person name="Kagawa T.F."/>
            <person name="Liu W."/>
            <person name="Song Y."/>
            <person name="Salvetti E."/>
            <person name="Wrobel A."/>
            <person name="Rasinkangas P."/>
            <person name="Parkhill J."/>
            <person name="Rea M.C."/>
            <person name="O'Sullivan O."/>
            <person name="Ritari J."/>
            <person name="Douillard F.P."/>
            <person name="Paul Ross R."/>
            <person name="Yang R."/>
            <person name="Briner A.E."/>
            <person name="Felis G.E."/>
            <person name="de Vos W.M."/>
            <person name="Barrangou R."/>
            <person name="Klaenhammer T.R."/>
            <person name="Caufield P.W."/>
            <person name="Cui Y."/>
            <person name="Zhang H."/>
            <person name="O'Toole P.W."/>
        </authorList>
    </citation>
    <scope>NUCLEOTIDE SEQUENCE [LARGE SCALE GENOMIC DNA]</scope>
    <source>
        <strain evidence="5 6">DSM 18630</strain>
    </source>
</reference>
<organism evidence="5 6">
    <name type="scientific">Liquorilactobacillus ghanensis DSM 18630</name>
    <dbReference type="NCBI Taxonomy" id="1423750"/>
    <lineage>
        <taxon>Bacteria</taxon>
        <taxon>Bacillati</taxon>
        <taxon>Bacillota</taxon>
        <taxon>Bacilli</taxon>
        <taxon>Lactobacillales</taxon>
        <taxon>Lactobacillaceae</taxon>
        <taxon>Liquorilactobacillus</taxon>
    </lineage>
</organism>
<dbReference type="InterPro" id="IPR003778">
    <property type="entry name" value="CT_A_B"/>
</dbReference>
<evidence type="ECO:0000313" key="6">
    <source>
        <dbReference type="Proteomes" id="UP000051451"/>
    </source>
</evidence>
<gene>
    <name evidence="5" type="ORF">FC89_GL002222</name>
</gene>
<dbReference type="PANTHER" id="PTHR43309:SF5">
    <property type="entry name" value="5-OXOPROLINASE SUBUNIT C"/>
    <property type="match status" value="1"/>
</dbReference>
<dbReference type="GO" id="GO:0016787">
    <property type="term" value="F:hydrolase activity"/>
    <property type="evidence" value="ECO:0007669"/>
    <property type="project" value="UniProtKB-KW"/>
</dbReference>
<name>A0A0R1VNW8_9LACO</name>